<gene>
    <name evidence="3" type="ORF">FSB_LOCUS18194</name>
</gene>
<proteinExistence type="predicted"/>
<evidence type="ECO:0000313" key="3">
    <source>
        <dbReference type="EMBL" id="SPC90312.1"/>
    </source>
</evidence>
<dbReference type="AlphaFoldDB" id="A0A2N9FSV6"/>
<keyword evidence="2" id="KW-1133">Transmembrane helix</keyword>
<dbReference type="EMBL" id="OIVN01001136">
    <property type="protein sequence ID" value="SPC90312.1"/>
    <property type="molecule type" value="Genomic_DNA"/>
</dbReference>
<feature type="region of interest" description="Disordered" evidence="1">
    <location>
        <begin position="25"/>
        <end position="45"/>
    </location>
</feature>
<accession>A0A2N9FSV6</accession>
<evidence type="ECO:0008006" key="4">
    <source>
        <dbReference type="Google" id="ProtNLM"/>
    </source>
</evidence>
<feature type="transmembrane region" description="Helical" evidence="2">
    <location>
        <begin position="73"/>
        <end position="96"/>
    </location>
</feature>
<keyword evidence="2" id="KW-0812">Transmembrane</keyword>
<protein>
    <recommendedName>
        <fullName evidence="4">Transmembrane protein</fullName>
    </recommendedName>
</protein>
<sequence length="123" mass="13922">MDGNFFTSNTTHSHHGQLFNLTHGKTPIQANKSPKSQHNNTKKNPIHISVRIQTHNKRAFKIGFGFSIANRVYGGWVGLFGFLFGFVVAGGLIWVFRCKSFILQVLPESTTQRRHKVHHNAIL</sequence>
<reference evidence="3" key="1">
    <citation type="submission" date="2018-02" db="EMBL/GenBank/DDBJ databases">
        <authorList>
            <person name="Cohen D.B."/>
            <person name="Kent A.D."/>
        </authorList>
    </citation>
    <scope>NUCLEOTIDE SEQUENCE</scope>
</reference>
<feature type="compositionally biased region" description="Polar residues" evidence="1">
    <location>
        <begin position="28"/>
        <end position="39"/>
    </location>
</feature>
<name>A0A2N9FSV6_FAGSY</name>
<evidence type="ECO:0000256" key="1">
    <source>
        <dbReference type="SAM" id="MobiDB-lite"/>
    </source>
</evidence>
<keyword evidence="2" id="KW-0472">Membrane</keyword>
<organism evidence="3">
    <name type="scientific">Fagus sylvatica</name>
    <name type="common">Beechnut</name>
    <dbReference type="NCBI Taxonomy" id="28930"/>
    <lineage>
        <taxon>Eukaryota</taxon>
        <taxon>Viridiplantae</taxon>
        <taxon>Streptophyta</taxon>
        <taxon>Embryophyta</taxon>
        <taxon>Tracheophyta</taxon>
        <taxon>Spermatophyta</taxon>
        <taxon>Magnoliopsida</taxon>
        <taxon>eudicotyledons</taxon>
        <taxon>Gunneridae</taxon>
        <taxon>Pentapetalae</taxon>
        <taxon>rosids</taxon>
        <taxon>fabids</taxon>
        <taxon>Fagales</taxon>
        <taxon>Fagaceae</taxon>
        <taxon>Fagus</taxon>
    </lineage>
</organism>
<evidence type="ECO:0000256" key="2">
    <source>
        <dbReference type="SAM" id="Phobius"/>
    </source>
</evidence>